<dbReference type="OrthoDB" id="3265692at2759"/>
<feature type="compositionally biased region" description="Polar residues" evidence="1">
    <location>
        <begin position="76"/>
        <end position="97"/>
    </location>
</feature>
<name>A0A369J321_HYPMA</name>
<feature type="compositionally biased region" description="Polar residues" evidence="1">
    <location>
        <begin position="118"/>
        <end position="136"/>
    </location>
</feature>
<sequence>MPGKTYSSPRVANLHPPSPVDRMHNSQLDSSSSASNATSKTASRILTTVRRSIISATPRKRSESQRPIDYGMISTPAESTITPPSRNLHDPSTSRPTIEQIAMGLHTSRTPHLRPLSLSPNPYSQRSASASQPSLHKSYDSPSRRSNSPFVLPPPPTRSSLKQRSTSAVTSTTLPTRNHAGNFPASASSTTVTSNNPPTPQSSTRSISIKFRMSRFLPKSRNSSAPPSMVSTAVSSPRGSAEFQTKKAVRFSETEV</sequence>
<comment type="caution">
    <text evidence="2">The sequence shown here is derived from an EMBL/GenBank/DDBJ whole genome shotgun (WGS) entry which is preliminary data.</text>
</comment>
<dbReference type="AlphaFoldDB" id="A0A369J321"/>
<feature type="compositionally biased region" description="Polar residues" evidence="1">
    <location>
        <begin position="1"/>
        <end position="10"/>
    </location>
</feature>
<evidence type="ECO:0000313" key="3">
    <source>
        <dbReference type="Proteomes" id="UP000076154"/>
    </source>
</evidence>
<dbReference type="EMBL" id="LUEZ02000138">
    <property type="protein sequence ID" value="RDB15782.1"/>
    <property type="molecule type" value="Genomic_DNA"/>
</dbReference>
<accession>A0A369J321</accession>
<organism evidence="2 3">
    <name type="scientific">Hypsizygus marmoreus</name>
    <name type="common">White beech mushroom</name>
    <name type="synonym">Agaricus marmoreus</name>
    <dbReference type="NCBI Taxonomy" id="39966"/>
    <lineage>
        <taxon>Eukaryota</taxon>
        <taxon>Fungi</taxon>
        <taxon>Dikarya</taxon>
        <taxon>Basidiomycota</taxon>
        <taxon>Agaricomycotina</taxon>
        <taxon>Agaricomycetes</taxon>
        <taxon>Agaricomycetidae</taxon>
        <taxon>Agaricales</taxon>
        <taxon>Tricholomatineae</taxon>
        <taxon>Lyophyllaceae</taxon>
        <taxon>Hypsizygus</taxon>
    </lineage>
</organism>
<proteinExistence type="predicted"/>
<feature type="compositionally biased region" description="Low complexity" evidence="1">
    <location>
        <begin position="184"/>
        <end position="206"/>
    </location>
</feature>
<dbReference type="Proteomes" id="UP000076154">
    <property type="component" value="Unassembled WGS sequence"/>
</dbReference>
<evidence type="ECO:0000256" key="1">
    <source>
        <dbReference type="SAM" id="MobiDB-lite"/>
    </source>
</evidence>
<dbReference type="InParanoid" id="A0A369J321"/>
<feature type="compositionally biased region" description="Low complexity" evidence="1">
    <location>
        <begin position="30"/>
        <end position="43"/>
    </location>
</feature>
<evidence type="ECO:0000313" key="2">
    <source>
        <dbReference type="EMBL" id="RDB15782.1"/>
    </source>
</evidence>
<protein>
    <submittedName>
        <fullName evidence="2">Uncharacterized protein</fullName>
    </submittedName>
</protein>
<keyword evidence="3" id="KW-1185">Reference proteome</keyword>
<feature type="region of interest" description="Disordered" evidence="1">
    <location>
        <begin position="1"/>
        <end position="256"/>
    </location>
</feature>
<gene>
    <name evidence="2" type="ORF">Hypma_003703</name>
</gene>
<feature type="compositionally biased region" description="Polar residues" evidence="1">
    <location>
        <begin position="158"/>
        <end position="176"/>
    </location>
</feature>
<feature type="compositionally biased region" description="Polar residues" evidence="1">
    <location>
        <begin position="220"/>
        <end position="238"/>
    </location>
</feature>
<reference evidence="2" key="1">
    <citation type="submission" date="2018-04" db="EMBL/GenBank/DDBJ databases">
        <title>Whole genome sequencing of Hypsizygus marmoreus.</title>
        <authorList>
            <person name="Choi I.-G."/>
            <person name="Min B."/>
            <person name="Kim J.-G."/>
            <person name="Kim S."/>
            <person name="Oh Y.-L."/>
            <person name="Kong W.-S."/>
            <person name="Park H."/>
            <person name="Jeong J."/>
            <person name="Song E.-S."/>
        </authorList>
    </citation>
    <scope>NUCLEOTIDE SEQUENCE [LARGE SCALE GENOMIC DNA]</scope>
    <source>
        <strain evidence="2">51987-8</strain>
    </source>
</reference>